<dbReference type="EMBL" id="CP019477">
    <property type="protein sequence ID" value="UQC85681.1"/>
    <property type="molecule type" value="Genomic_DNA"/>
</dbReference>
<accession>A0A9Q8SY45</accession>
<evidence type="ECO:0000313" key="1">
    <source>
        <dbReference type="EMBL" id="UQC85681.1"/>
    </source>
</evidence>
<sequence length="253" mass="27934">MFDEKKKGGWKTRDGERKIRSLIPIKGARSIGYLGAIDISSIFSLGGPWLEPIMGDLPSKFMTEGGHPFPQRSGIQGEPCFTVSGGYKLRESPFIYSGHARLAAPTINNGPRLVNPPPLNPIGNLTRGFVRLRGAGICQTLHNVSHLIPRECCYQFPPRFIGATPTRRDDVDIPWTVHSVLFVDIKERSWSSLGSGPRCTCMLARVRRGHLQVLAISPKLTSSPSNQDKRSSPLINLMGVRGVLIRARSWAKL</sequence>
<keyword evidence="2" id="KW-1185">Reference proteome</keyword>
<protein>
    <submittedName>
        <fullName evidence="1">Uncharacterized protein</fullName>
    </submittedName>
</protein>
<dbReference type="AlphaFoldDB" id="A0A9Q8SY45"/>
<dbReference type="GeneID" id="73345158"/>
<dbReference type="Proteomes" id="UP000830671">
    <property type="component" value="Chromosome 5"/>
</dbReference>
<dbReference type="RefSeq" id="XP_049147293.1">
    <property type="nucleotide sequence ID" value="XM_049290148.1"/>
</dbReference>
<proteinExistence type="predicted"/>
<organism evidence="1 2">
    <name type="scientific">Colletotrichum lupini</name>
    <dbReference type="NCBI Taxonomy" id="145971"/>
    <lineage>
        <taxon>Eukaryota</taxon>
        <taxon>Fungi</taxon>
        <taxon>Dikarya</taxon>
        <taxon>Ascomycota</taxon>
        <taxon>Pezizomycotina</taxon>
        <taxon>Sordariomycetes</taxon>
        <taxon>Hypocreomycetidae</taxon>
        <taxon>Glomerellales</taxon>
        <taxon>Glomerellaceae</taxon>
        <taxon>Colletotrichum</taxon>
        <taxon>Colletotrichum acutatum species complex</taxon>
    </lineage>
</organism>
<gene>
    <name evidence="1" type="ORF">CLUP02_11180</name>
</gene>
<evidence type="ECO:0000313" key="2">
    <source>
        <dbReference type="Proteomes" id="UP000830671"/>
    </source>
</evidence>
<dbReference type="KEGG" id="clup:CLUP02_11180"/>
<reference evidence="1" key="1">
    <citation type="journal article" date="2021" name="Mol. Plant Microbe Interact.">
        <title>Complete Genome Sequence of the Plant-Pathogenic Fungus Colletotrichum lupini.</title>
        <authorList>
            <person name="Baroncelli R."/>
            <person name="Pensec F."/>
            <person name="Da Lio D."/>
            <person name="Boufleur T."/>
            <person name="Vicente I."/>
            <person name="Sarrocco S."/>
            <person name="Picot A."/>
            <person name="Baraldi E."/>
            <person name="Sukno S."/>
            <person name="Thon M."/>
            <person name="Le Floch G."/>
        </authorList>
    </citation>
    <scope>NUCLEOTIDE SEQUENCE</scope>
    <source>
        <strain evidence="1">IMI 504893</strain>
    </source>
</reference>
<name>A0A9Q8SY45_9PEZI</name>